<keyword evidence="3" id="KW-1185">Reference proteome</keyword>
<proteinExistence type="predicted"/>
<organism evidence="2 3">
    <name type="scientific">Candida viswanathii</name>
    <dbReference type="NCBI Taxonomy" id="5486"/>
    <lineage>
        <taxon>Eukaryota</taxon>
        <taxon>Fungi</taxon>
        <taxon>Dikarya</taxon>
        <taxon>Ascomycota</taxon>
        <taxon>Saccharomycotina</taxon>
        <taxon>Pichiomycetes</taxon>
        <taxon>Debaryomycetaceae</taxon>
        <taxon>Candida/Lodderomyces clade</taxon>
        <taxon>Candida</taxon>
    </lineage>
</organism>
<feature type="region of interest" description="Disordered" evidence="1">
    <location>
        <begin position="14"/>
        <end position="84"/>
    </location>
</feature>
<name>A0A367YCZ3_9ASCO</name>
<feature type="compositionally biased region" description="Basic and acidic residues" evidence="1">
    <location>
        <begin position="38"/>
        <end position="66"/>
    </location>
</feature>
<feature type="region of interest" description="Disordered" evidence="1">
    <location>
        <begin position="139"/>
        <end position="163"/>
    </location>
</feature>
<feature type="compositionally biased region" description="Polar residues" evidence="1">
    <location>
        <begin position="24"/>
        <end position="34"/>
    </location>
</feature>
<accession>A0A367YCZ3</accession>
<reference evidence="2 3" key="1">
    <citation type="submission" date="2018-06" db="EMBL/GenBank/DDBJ databases">
        <title>Whole genome sequencing of Candida tropicalis (genome annotated by CSBL at Korea University).</title>
        <authorList>
            <person name="Ahn J."/>
        </authorList>
    </citation>
    <scope>NUCLEOTIDE SEQUENCE [LARGE SCALE GENOMIC DNA]</scope>
    <source>
        <strain evidence="2 3">ATCC 20962</strain>
    </source>
</reference>
<dbReference type="AlphaFoldDB" id="A0A367YCZ3"/>
<comment type="caution">
    <text evidence="2">The sequence shown here is derived from an EMBL/GenBank/DDBJ whole genome shotgun (WGS) entry which is preliminary data.</text>
</comment>
<dbReference type="EMBL" id="QLNQ01000024">
    <property type="protein sequence ID" value="RCK63677.1"/>
    <property type="molecule type" value="Genomic_DNA"/>
</dbReference>
<gene>
    <name evidence="2" type="ORF">Cantr_09942</name>
</gene>
<evidence type="ECO:0000313" key="3">
    <source>
        <dbReference type="Proteomes" id="UP000253472"/>
    </source>
</evidence>
<sequence length="163" mass="18120">MKISLIDRDRVAMNNVSLDEEAATGTNDSESSMSGDECESRRRNGDRCKSTRGESPTEPHGIKSVEDTTPADGTEAKGGWRNRGGGLLNGNDMIFIRGVKNVGISIKAIIRRIKNIKFISEDPYQPVAEKTVAACGKTEQMRKGNPWKNQKRHEKEDMNHTFI</sequence>
<dbReference type="Proteomes" id="UP000253472">
    <property type="component" value="Unassembled WGS sequence"/>
</dbReference>
<feature type="compositionally biased region" description="Basic and acidic residues" evidence="1">
    <location>
        <begin position="153"/>
        <end position="163"/>
    </location>
</feature>
<protein>
    <submittedName>
        <fullName evidence="2">Uncharacterized protein</fullName>
    </submittedName>
</protein>
<evidence type="ECO:0000313" key="2">
    <source>
        <dbReference type="EMBL" id="RCK63677.1"/>
    </source>
</evidence>
<evidence type="ECO:0000256" key="1">
    <source>
        <dbReference type="SAM" id="MobiDB-lite"/>
    </source>
</evidence>